<evidence type="ECO:0000259" key="2">
    <source>
        <dbReference type="Pfam" id="PF24968"/>
    </source>
</evidence>
<accession>A0A093Y3M1</accession>
<dbReference type="HOGENOM" id="CLU_716061_0_0_1"/>
<dbReference type="InterPro" id="IPR051678">
    <property type="entry name" value="AGP_Transferase"/>
</dbReference>
<organism evidence="3">
    <name type="scientific">Talaromyces marneffei PM1</name>
    <dbReference type="NCBI Taxonomy" id="1077442"/>
    <lineage>
        <taxon>Eukaryota</taxon>
        <taxon>Fungi</taxon>
        <taxon>Dikarya</taxon>
        <taxon>Ascomycota</taxon>
        <taxon>Pezizomycotina</taxon>
        <taxon>Eurotiomycetes</taxon>
        <taxon>Eurotiomycetidae</taxon>
        <taxon>Eurotiales</taxon>
        <taxon>Trichocomaceae</taxon>
        <taxon>Talaromyces</taxon>
        <taxon>Talaromyces sect. Talaromyces</taxon>
    </lineage>
</organism>
<proteinExistence type="predicted"/>
<dbReference type="EMBL" id="JPOX01000003">
    <property type="protein sequence ID" value="KFX52073.1"/>
    <property type="molecule type" value="Genomic_DNA"/>
</dbReference>
<dbReference type="Pfam" id="PF24968">
    <property type="entry name" value="DUF7770"/>
    <property type="match status" value="1"/>
</dbReference>
<dbReference type="AlphaFoldDB" id="A0A093Y3M1"/>
<dbReference type="InterPro" id="IPR011009">
    <property type="entry name" value="Kinase-like_dom_sf"/>
</dbReference>
<gene>
    <name evidence="3" type="ORF">GQ26_0030400</name>
</gene>
<dbReference type="SUPFAM" id="SSF56112">
    <property type="entry name" value="Protein kinase-like (PK-like)"/>
    <property type="match status" value="1"/>
</dbReference>
<dbReference type="Gene3D" id="1.10.510.10">
    <property type="entry name" value="Transferase(Phosphotransferase) domain 1"/>
    <property type="match status" value="1"/>
</dbReference>
<evidence type="ECO:0000259" key="1">
    <source>
        <dbReference type="Pfam" id="PF01636"/>
    </source>
</evidence>
<dbReference type="InterPro" id="IPR056672">
    <property type="entry name" value="DUF7770"/>
</dbReference>
<protein>
    <submittedName>
        <fullName evidence="3">Ribonuclease 3</fullName>
    </submittedName>
</protein>
<dbReference type="PANTHER" id="PTHR21310:SF39">
    <property type="entry name" value="AMINOGLYCOSIDE PHOSPHOTRANSFERASE DOMAIN-CONTAINING PROTEIN"/>
    <property type="match status" value="1"/>
</dbReference>
<feature type="domain" description="DUF7770" evidence="2">
    <location>
        <begin position="19"/>
        <end position="91"/>
    </location>
</feature>
<sequence>MAPLTPNQAQQDTRRIEAIRVVVHIGQALDQSDNHWSIYLLIRGGGSVRANMATEYGATEGHLDWFDLEYGLTNSAIHHWDIPVTQAIQVDTDTTSLEGALVAVTGYDEVIEYCLSCDESQLLGGGKYGNRVVRISDTQVVKFGRGVSYYEAVSQHRALGLVDAQIVRIPRVQRFLSDKDGRGYMVMEFVTGEIHQSLTRFEIERVAAILQHLSTITSSVPGSLGGGPSTGLLWPETNDLFINTLSDIEDWFNSRLFPEQGLRRVTLQHSKFILCHLDIAPRNLIWQDDGSVYLLDWASAGFYPRLLEFVSQWITEGKDGNFHNWISSRCIYFLYLRSRIWPNANHKLDLLWALQDDSARAMAQHAPNMVIVDIIHLADVAELRYT</sequence>
<reference evidence="3" key="1">
    <citation type="journal article" date="2014" name="PLoS Genet.">
        <title>Signature Gene Expression Reveals Novel Clues to the Molecular Mechanisms of Dimorphic Transition in Penicillium marneffei.</title>
        <authorList>
            <person name="Yang E."/>
            <person name="Wang G."/>
            <person name="Cai J."/>
            <person name="Woo P.C."/>
            <person name="Lau S.K."/>
            <person name="Yuen K.-Y."/>
            <person name="Chow W.-N."/>
            <person name="Lin X."/>
        </authorList>
    </citation>
    <scope>NUCLEOTIDE SEQUENCE [LARGE SCALE GENOMIC DNA]</scope>
    <source>
        <strain evidence="3">PM1</strain>
    </source>
</reference>
<name>A0A093Y3M1_TALMA</name>
<feature type="domain" description="Aminoglycoside phosphotransferase" evidence="1">
    <location>
        <begin position="126"/>
        <end position="313"/>
    </location>
</feature>
<dbReference type="Pfam" id="PF01636">
    <property type="entry name" value="APH"/>
    <property type="match status" value="1"/>
</dbReference>
<comment type="caution">
    <text evidence="3">The sequence shown here is derived from an EMBL/GenBank/DDBJ whole genome shotgun (WGS) entry which is preliminary data.</text>
</comment>
<dbReference type="InterPro" id="IPR002575">
    <property type="entry name" value="Aminoglycoside_PTrfase"/>
</dbReference>
<evidence type="ECO:0000313" key="3">
    <source>
        <dbReference type="EMBL" id="KFX52073.1"/>
    </source>
</evidence>
<dbReference type="PANTHER" id="PTHR21310">
    <property type="entry name" value="AMINOGLYCOSIDE PHOSPHOTRANSFERASE-RELATED-RELATED"/>
    <property type="match status" value="1"/>
</dbReference>